<dbReference type="CDD" id="cd13553">
    <property type="entry name" value="PBP2_NrtA_CpmA_like"/>
    <property type="match status" value="1"/>
</dbReference>
<dbReference type="Gene3D" id="3.40.190.10">
    <property type="entry name" value="Periplasmic binding protein-like II"/>
    <property type="match status" value="2"/>
</dbReference>
<keyword evidence="2" id="KW-0813">Transport</keyword>
<dbReference type="PANTHER" id="PTHR30024">
    <property type="entry name" value="ALIPHATIC SULFONATES-BINDING PROTEIN-RELATED"/>
    <property type="match status" value="1"/>
</dbReference>
<keyword evidence="9" id="KW-1185">Reference proteome</keyword>
<keyword evidence="5" id="KW-0472">Membrane</keyword>
<keyword evidence="3" id="KW-1003">Cell membrane</keyword>
<protein>
    <submittedName>
        <fullName evidence="8">Nitrate/nitrite transport system substrate-binding protein</fullName>
    </submittedName>
</protein>
<evidence type="ECO:0000256" key="1">
    <source>
        <dbReference type="ARBA" id="ARBA00004533"/>
    </source>
</evidence>
<dbReference type="OrthoDB" id="9789215at2"/>
<dbReference type="GO" id="GO:0005886">
    <property type="term" value="C:plasma membrane"/>
    <property type="evidence" value="ECO:0007669"/>
    <property type="project" value="UniProtKB-SubCell"/>
</dbReference>
<evidence type="ECO:0000313" key="9">
    <source>
        <dbReference type="Proteomes" id="UP000252586"/>
    </source>
</evidence>
<keyword evidence="7" id="KW-0732">Signal</keyword>
<evidence type="ECO:0000256" key="4">
    <source>
        <dbReference type="ARBA" id="ARBA00022519"/>
    </source>
</evidence>
<accession>A0A366DHJ1</accession>
<evidence type="ECO:0000256" key="6">
    <source>
        <dbReference type="ARBA" id="ARBA00024031"/>
    </source>
</evidence>
<dbReference type="SUPFAM" id="SSF53850">
    <property type="entry name" value="Periplasmic binding protein-like II"/>
    <property type="match status" value="1"/>
</dbReference>
<proteinExistence type="inferred from homology"/>
<gene>
    <name evidence="8" type="ORF">DFR74_107235</name>
</gene>
<comment type="subcellular location">
    <subcellularLocation>
        <location evidence="1">Cell inner membrane</location>
    </subcellularLocation>
</comment>
<comment type="caution">
    <text evidence="8">The sequence shown here is derived from an EMBL/GenBank/DDBJ whole genome shotgun (WGS) entry which is preliminary data.</text>
</comment>
<dbReference type="InterPro" id="IPR006311">
    <property type="entry name" value="TAT_signal"/>
</dbReference>
<evidence type="ECO:0000256" key="5">
    <source>
        <dbReference type="ARBA" id="ARBA00023136"/>
    </source>
</evidence>
<evidence type="ECO:0000256" key="7">
    <source>
        <dbReference type="SAM" id="SignalP"/>
    </source>
</evidence>
<evidence type="ECO:0000313" key="8">
    <source>
        <dbReference type="EMBL" id="RBO89557.1"/>
    </source>
</evidence>
<dbReference type="Pfam" id="PF13379">
    <property type="entry name" value="NMT1_2"/>
    <property type="match status" value="1"/>
</dbReference>
<dbReference type="InterPro" id="IPR044527">
    <property type="entry name" value="NrtA/CpmA_ABC-bd_dom"/>
</dbReference>
<evidence type="ECO:0000256" key="3">
    <source>
        <dbReference type="ARBA" id="ARBA00022475"/>
    </source>
</evidence>
<feature type="chain" id="PRO_5039144816" evidence="7">
    <location>
        <begin position="28"/>
        <end position="416"/>
    </location>
</feature>
<organism evidence="8 9">
    <name type="scientific">Nocardia puris</name>
    <dbReference type="NCBI Taxonomy" id="208602"/>
    <lineage>
        <taxon>Bacteria</taxon>
        <taxon>Bacillati</taxon>
        <taxon>Actinomycetota</taxon>
        <taxon>Actinomycetes</taxon>
        <taxon>Mycobacteriales</taxon>
        <taxon>Nocardiaceae</taxon>
        <taxon>Nocardia</taxon>
    </lineage>
</organism>
<dbReference type="STRING" id="1210090.GCA_001613185_01921"/>
<feature type="signal peptide" evidence="7">
    <location>
        <begin position="1"/>
        <end position="27"/>
    </location>
</feature>
<comment type="similarity">
    <text evidence="6">Belongs to the CmpA/NrtA family.</text>
</comment>
<name>A0A366DHJ1_9NOCA</name>
<dbReference type="PROSITE" id="PS51257">
    <property type="entry name" value="PROKAR_LIPOPROTEIN"/>
    <property type="match status" value="1"/>
</dbReference>
<evidence type="ECO:0000256" key="2">
    <source>
        <dbReference type="ARBA" id="ARBA00022448"/>
    </source>
</evidence>
<dbReference type="Proteomes" id="UP000252586">
    <property type="component" value="Unassembled WGS sequence"/>
</dbReference>
<dbReference type="EMBL" id="QNRE01000007">
    <property type="protein sequence ID" value="RBO89557.1"/>
    <property type="molecule type" value="Genomic_DNA"/>
</dbReference>
<dbReference type="PROSITE" id="PS51318">
    <property type="entry name" value="TAT"/>
    <property type="match status" value="1"/>
</dbReference>
<dbReference type="PANTHER" id="PTHR30024:SF43">
    <property type="entry name" value="BLL4572 PROTEIN"/>
    <property type="match status" value="1"/>
</dbReference>
<dbReference type="AlphaFoldDB" id="A0A366DHJ1"/>
<reference evidence="8 9" key="1">
    <citation type="submission" date="2018-06" db="EMBL/GenBank/DDBJ databases">
        <title>Genomic Encyclopedia of Type Strains, Phase IV (KMG-IV): sequencing the most valuable type-strain genomes for metagenomic binning, comparative biology and taxonomic classification.</title>
        <authorList>
            <person name="Goeker M."/>
        </authorList>
    </citation>
    <scope>NUCLEOTIDE SEQUENCE [LARGE SCALE GENOMIC DNA]</scope>
    <source>
        <strain evidence="8 9">DSM 44599</strain>
    </source>
</reference>
<sequence>MPGPLPRRRFLGIGAAVAGAYATAACAPIAPPPPAAAPASGTTVPGVALEPLPGIEKPKITVGFIPITCSSPIVNAKALGIYAKHGLDVTLKKFSGWAEVWAAYATGEIDATHMLAPMPLAIDQGLASGRMRTRLPLITNTNGQAITLHRKHFGRVRGPEDFAGMRLGVPFDYSVHNLLIRDYLSRGGLDPDTDVELRVLRPPDMVANLMTGGVDGYLGPDPFNQRAVATGAGYLFTLTRDLWAGHPCCGFGVNDEFAQANPVTYQALTRAVHDAALWSDKAENRAAAARSMAPEQFLNQQPQLLEAILTGEFQDGTGIARRVPDRVRFEPYPQEAFGIWMLTQFQRWGLAGAGRWTTAQEYRDTVRSVFDADASRAAFTALGVPPPAPATELLINGRRFDPDHPSHWTVKQVSTT</sequence>
<keyword evidence="4" id="KW-0997">Cell inner membrane</keyword>
<dbReference type="RefSeq" id="WP_067506671.1">
    <property type="nucleotide sequence ID" value="NZ_QNRE01000007.1"/>
</dbReference>